<evidence type="ECO:0000313" key="4">
    <source>
        <dbReference type="Proteomes" id="UP001177140"/>
    </source>
</evidence>
<dbReference type="NCBIfam" id="TIGR00756">
    <property type="entry name" value="PPR"/>
    <property type="match status" value="1"/>
</dbReference>
<dbReference type="Pfam" id="PF01535">
    <property type="entry name" value="PPR"/>
    <property type="match status" value="1"/>
</dbReference>
<dbReference type="InterPro" id="IPR046960">
    <property type="entry name" value="PPR_At4g14850-like_plant"/>
</dbReference>
<dbReference type="InterPro" id="IPR011990">
    <property type="entry name" value="TPR-like_helical_dom_sf"/>
</dbReference>
<dbReference type="GO" id="GO:0003723">
    <property type="term" value="F:RNA binding"/>
    <property type="evidence" value="ECO:0007669"/>
    <property type="project" value="InterPro"/>
</dbReference>
<feature type="repeat" description="PPR" evidence="2">
    <location>
        <begin position="5"/>
        <end position="39"/>
    </location>
</feature>
<gene>
    <name evidence="3" type="ORF">MKW94_012149</name>
</gene>
<evidence type="ECO:0000256" key="2">
    <source>
        <dbReference type="PROSITE-ProRule" id="PRU00708"/>
    </source>
</evidence>
<dbReference type="AlphaFoldDB" id="A0AA41V1K1"/>
<proteinExistence type="predicted"/>
<keyword evidence="4" id="KW-1185">Reference proteome</keyword>
<reference evidence="3" key="1">
    <citation type="submission" date="2022-03" db="EMBL/GenBank/DDBJ databases">
        <title>A functionally conserved STORR gene fusion in Papaver species that diverged 16.8 million years ago.</title>
        <authorList>
            <person name="Catania T."/>
        </authorList>
    </citation>
    <scope>NUCLEOTIDE SEQUENCE</scope>
    <source>
        <strain evidence="3">S-191538</strain>
    </source>
</reference>
<dbReference type="PROSITE" id="PS51375">
    <property type="entry name" value="PPR"/>
    <property type="match status" value="1"/>
</dbReference>
<name>A0AA41V1K1_PAPNU</name>
<evidence type="ECO:0008006" key="5">
    <source>
        <dbReference type="Google" id="ProtNLM"/>
    </source>
</evidence>
<protein>
    <recommendedName>
        <fullName evidence="5">Pentatricopeptide repeat-containing protein</fullName>
    </recommendedName>
</protein>
<dbReference type="Proteomes" id="UP001177140">
    <property type="component" value="Unassembled WGS sequence"/>
</dbReference>
<comment type="caution">
    <text evidence="3">The sequence shown here is derived from an EMBL/GenBank/DDBJ whole genome shotgun (WGS) entry which is preliminary data.</text>
</comment>
<dbReference type="PANTHER" id="PTHR47926">
    <property type="entry name" value="PENTATRICOPEPTIDE REPEAT-CONTAINING PROTEIN"/>
    <property type="match status" value="1"/>
</dbReference>
<sequence>MFERDVDTWATLVSCYANHGSIETACQLFKEMPEKSCGSIKDAIHVFEGVQMLIARAVKFMNNMSLKASAAIWGAILKSCRV</sequence>
<dbReference type="EMBL" id="JAJJMA010077553">
    <property type="protein sequence ID" value="MCL7028277.1"/>
    <property type="molecule type" value="Genomic_DNA"/>
</dbReference>
<keyword evidence="1" id="KW-0677">Repeat</keyword>
<dbReference type="InterPro" id="IPR002885">
    <property type="entry name" value="PPR_rpt"/>
</dbReference>
<dbReference type="PANTHER" id="PTHR47926:SF359">
    <property type="entry name" value="PENTACOTRIPEPTIDE-REPEAT REGION OF PRORP DOMAIN-CONTAINING PROTEIN"/>
    <property type="match status" value="1"/>
</dbReference>
<organism evidence="3 4">
    <name type="scientific">Papaver nudicaule</name>
    <name type="common">Iceland poppy</name>
    <dbReference type="NCBI Taxonomy" id="74823"/>
    <lineage>
        <taxon>Eukaryota</taxon>
        <taxon>Viridiplantae</taxon>
        <taxon>Streptophyta</taxon>
        <taxon>Embryophyta</taxon>
        <taxon>Tracheophyta</taxon>
        <taxon>Spermatophyta</taxon>
        <taxon>Magnoliopsida</taxon>
        <taxon>Ranunculales</taxon>
        <taxon>Papaveraceae</taxon>
        <taxon>Papaveroideae</taxon>
        <taxon>Papaver</taxon>
    </lineage>
</organism>
<dbReference type="Gene3D" id="1.25.40.10">
    <property type="entry name" value="Tetratricopeptide repeat domain"/>
    <property type="match status" value="1"/>
</dbReference>
<evidence type="ECO:0000313" key="3">
    <source>
        <dbReference type="EMBL" id="MCL7028277.1"/>
    </source>
</evidence>
<accession>A0AA41V1K1</accession>
<dbReference type="GO" id="GO:0009451">
    <property type="term" value="P:RNA modification"/>
    <property type="evidence" value="ECO:0007669"/>
    <property type="project" value="InterPro"/>
</dbReference>
<evidence type="ECO:0000256" key="1">
    <source>
        <dbReference type="ARBA" id="ARBA00022737"/>
    </source>
</evidence>